<evidence type="ECO:0000256" key="1">
    <source>
        <dbReference type="ARBA" id="ARBA00005306"/>
    </source>
</evidence>
<feature type="domain" description="Asn/Gln amidotransferase" evidence="8">
    <location>
        <begin position="371"/>
        <end position="537"/>
    </location>
</feature>
<dbReference type="Pfam" id="PF02934">
    <property type="entry name" value="GatB_N"/>
    <property type="match status" value="1"/>
</dbReference>
<comment type="catalytic activity">
    <reaction evidence="6 7">
        <text>L-glutamyl-tRNA(Gln) + L-glutamine + ATP + H2O = L-glutaminyl-tRNA(Gln) + L-glutamate + ADP + phosphate + H(+)</text>
        <dbReference type="Rhea" id="RHEA:17521"/>
        <dbReference type="Rhea" id="RHEA-COMP:9681"/>
        <dbReference type="Rhea" id="RHEA-COMP:9684"/>
        <dbReference type="ChEBI" id="CHEBI:15377"/>
        <dbReference type="ChEBI" id="CHEBI:15378"/>
        <dbReference type="ChEBI" id="CHEBI:29985"/>
        <dbReference type="ChEBI" id="CHEBI:30616"/>
        <dbReference type="ChEBI" id="CHEBI:43474"/>
        <dbReference type="ChEBI" id="CHEBI:58359"/>
        <dbReference type="ChEBI" id="CHEBI:78520"/>
        <dbReference type="ChEBI" id="CHEBI:78521"/>
        <dbReference type="ChEBI" id="CHEBI:456216"/>
    </reaction>
</comment>
<keyword evidence="5 7" id="KW-0648">Protein biosynthesis</keyword>
<dbReference type="Gene3D" id="1.10.10.410">
    <property type="match status" value="1"/>
</dbReference>
<name>A0A165I8X9_9BASI</name>
<dbReference type="InterPro" id="IPR003789">
    <property type="entry name" value="Asn/Gln_tRNA_amidoTrase-B-like"/>
</dbReference>
<gene>
    <name evidence="9" type="ORF">CALCODRAFT_429515</name>
</gene>
<dbReference type="GO" id="GO:0005524">
    <property type="term" value="F:ATP binding"/>
    <property type="evidence" value="ECO:0007669"/>
    <property type="project" value="UniProtKB-KW"/>
</dbReference>
<dbReference type="InParanoid" id="A0A165I8X9"/>
<dbReference type="InterPro" id="IPR023168">
    <property type="entry name" value="GatB_Yqey_C_2"/>
</dbReference>
<evidence type="ECO:0000256" key="4">
    <source>
        <dbReference type="ARBA" id="ARBA00022840"/>
    </source>
</evidence>
<dbReference type="GO" id="GO:0050567">
    <property type="term" value="F:glutaminyl-tRNA synthase (glutamine-hydrolyzing) activity"/>
    <property type="evidence" value="ECO:0007669"/>
    <property type="project" value="UniProtKB-UniRule"/>
</dbReference>
<reference evidence="9 10" key="1">
    <citation type="journal article" date="2016" name="Mol. Biol. Evol.">
        <title>Comparative Genomics of Early-Diverging Mushroom-Forming Fungi Provides Insights into the Origins of Lignocellulose Decay Capabilities.</title>
        <authorList>
            <person name="Nagy L.G."/>
            <person name="Riley R."/>
            <person name="Tritt A."/>
            <person name="Adam C."/>
            <person name="Daum C."/>
            <person name="Floudas D."/>
            <person name="Sun H."/>
            <person name="Yadav J.S."/>
            <person name="Pangilinan J."/>
            <person name="Larsson K.H."/>
            <person name="Matsuura K."/>
            <person name="Barry K."/>
            <person name="Labutti K."/>
            <person name="Kuo R."/>
            <person name="Ohm R.A."/>
            <person name="Bhattacharya S.S."/>
            <person name="Shirouzu T."/>
            <person name="Yoshinaga Y."/>
            <person name="Martin F.M."/>
            <person name="Grigoriev I.V."/>
            <person name="Hibbett D.S."/>
        </authorList>
    </citation>
    <scope>NUCLEOTIDE SEQUENCE [LARGE SCALE GENOMIC DNA]</scope>
    <source>
        <strain evidence="9 10">HHB12733</strain>
    </source>
</reference>
<dbReference type="SUPFAM" id="SSF55931">
    <property type="entry name" value="Glutamine synthetase/guanido kinase"/>
    <property type="match status" value="1"/>
</dbReference>
<accession>A0A165I8X9</accession>
<dbReference type="STRING" id="1353952.A0A165I8X9"/>
<dbReference type="GO" id="GO:0005739">
    <property type="term" value="C:mitochondrion"/>
    <property type="evidence" value="ECO:0007669"/>
    <property type="project" value="UniProtKB-SubCell"/>
</dbReference>
<keyword evidence="9" id="KW-0808">Transferase</keyword>
<dbReference type="AlphaFoldDB" id="A0A165I8X9"/>
<dbReference type="PROSITE" id="PS01234">
    <property type="entry name" value="GATB"/>
    <property type="match status" value="1"/>
</dbReference>
<evidence type="ECO:0000259" key="8">
    <source>
        <dbReference type="SMART" id="SM00845"/>
    </source>
</evidence>
<dbReference type="NCBIfam" id="TIGR00133">
    <property type="entry name" value="gatB"/>
    <property type="match status" value="1"/>
</dbReference>
<dbReference type="PANTHER" id="PTHR11659">
    <property type="entry name" value="GLUTAMYL-TRNA GLN AMIDOTRANSFERASE SUBUNIT B MITOCHONDRIAL AND PROKARYOTIC PET112-RELATED"/>
    <property type="match status" value="1"/>
</dbReference>
<comment type="subcellular location">
    <subcellularLocation>
        <location evidence="7">Mitochondrion</location>
    </subcellularLocation>
</comment>
<proteinExistence type="inferred from homology"/>
<keyword evidence="10" id="KW-1185">Reference proteome</keyword>
<dbReference type="InterPro" id="IPR017958">
    <property type="entry name" value="Gln-tRNA_amidoTrfase_suB_CS"/>
</dbReference>
<dbReference type="GO" id="GO:0030956">
    <property type="term" value="C:glutamyl-tRNA(Gln) amidotransferase complex"/>
    <property type="evidence" value="ECO:0007669"/>
    <property type="project" value="UniProtKB-UniRule"/>
</dbReference>
<dbReference type="InterPro" id="IPR014746">
    <property type="entry name" value="Gln_synth/guanido_kin_cat_dom"/>
</dbReference>
<dbReference type="EMBL" id="KV423932">
    <property type="protein sequence ID" value="KZT60277.1"/>
    <property type="molecule type" value="Genomic_DNA"/>
</dbReference>
<comment type="subunit">
    <text evidence="7">Subunit of the heterotrimeric GatCAB amidotransferase (AdT) complex, composed of A, B and C subunits.</text>
</comment>
<keyword evidence="2 7" id="KW-0436">Ligase</keyword>
<comment type="similarity">
    <text evidence="1 7">Belongs to the GatB/GatE family. GatB subfamily.</text>
</comment>
<evidence type="ECO:0000256" key="7">
    <source>
        <dbReference type="HAMAP-Rule" id="MF_03147"/>
    </source>
</evidence>
<dbReference type="FunCoup" id="A0A165I8X9">
    <property type="interactions" value="311"/>
</dbReference>
<dbReference type="GO" id="GO:0016740">
    <property type="term" value="F:transferase activity"/>
    <property type="evidence" value="ECO:0007669"/>
    <property type="project" value="UniProtKB-KW"/>
</dbReference>
<dbReference type="GO" id="GO:0070681">
    <property type="term" value="P:glutaminyl-tRNAGln biosynthesis via transamidation"/>
    <property type="evidence" value="ECO:0007669"/>
    <property type="project" value="UniProtKB-UniRule"/>
</dbReference>
<keyword evidence="3 7" id="KW-0547">Nucleotide-binding</keyword>
<dbReference type="InterPro" id="IPR004413">
    <property type="entry name" value="GatB"/>
</dbReference>
<dbReference type="Proteomes" id="UP000076842">
    <property type="component" value="Unassembled WGS sequence"/>
</dbReference>
<dbReference type="SUPFAM" id="SSF89095">
    <property type="entry name" value="GatB/YqeY motif"/>
    <property type="match status" value="2"/>
</dbReference>
<keyword evidence="4 7" id="KW-0067">ATP-binding</keyword>
<comment type="function">
    <text evidence="7">Allows the formation of correctly charged Gln-tRNA(Gln) through the transamidation of misacylated Glu-tRNA(Gln) in the mitochondria. The reaction takes place in the presence of glutamine and ATP through an activated gamma-phospho-Glu-tRNA(Gln).</text>
</comment>
<dbReference type="NCBIfam" id="NF004012">
    <property type="entry name" value="PRK05477.1-2"/>
    <property type="match status" value="1"/>
</dbReference>
<evidence type="ECO:0000313" key="10">
    <source>
        <dbReference type="Proteomes" id="UP000076842"/>
    </source>
</evidence>
<dbReference type="InterPro" id="IPR006075">
    <property type="entry name" value="Asn/Gln-tRNA_Trfase_suB/E_cat"/>
</dbReference>
<dbReference type="SMART" id="SM00845">
    <property type="entry name" value="GatB_Yqey"/>
    <property type="match status" value="1"/>
</dbReference>
<evidence type="ECO:0000256" key="5">
    <source>
        <dbReference type="ARBA" id="ARBA00022917"/>
    </source>
</evidence>
<dbReference type="InterPro" id="IPR017959">
    <property type="entry name" value="Asn/Gln-tRNA_amidoTrfase_suB/E"/>
</dbReference>
<keyword evidence="7" id="KW-0496">Mitochondrion</keyword>
<organism evidence="9 10">
    <name type="scientific">Calocera cornea HHB12733</name>
    <dbReference type="NCBI Taxonomy" id="1353952"/>
    <lineage>
        <taxon>Eukaryota</taxon>
        <taxon>Fungi</taxon>
        <taxon>Dikarya</taxon>
        <taxon>Basidiomycota</taxon>
        <taxon>Agaricomycotina</taxon>
        <taxon>Dacrymycetes</taxon>
        <taxon>Dacrymycetales</taxon>
        <taxon>Dacrymycetaceae</taxon>
        <taxon>Calocera</taxon>
    </lineage>
</organism>
<dbReference type="OrthoDB" id="1722066at2759"/>
<evidence type="ECO:0000256" key="6">
    <source>
        <dbReference type="ARBA" id="ARBA00047913"/>
    </source>
</evidence>
<protein>
    <recommendedName>
        <fullName evidence="7">Glutamyl-tRNA(Gln) amidotransferase subunit B, mitochondrial</fullName>
        <shortName evidence="7">Glu-AdT subunit B</shortName>
        <ecNumber evidence="7">6.3.5.-</ecNumber>
    </recommendedName>
</protein>
<sequence>MLSRASCRVARLSPSGTRSYSVEATDERWPGWQPVIGIEVHTQIRARRKLFSDAVANFDARPNWHVSSFDAAFPGTLPVLNKACVDLGTRTALALGSQVHERSSFDRKHYFYADLPAGYQITQHYSPLATGGKLHVTHTHKQVKHGRDVRIHQIQLEQDTAKSTYHPGHTLIDLNRAGAALMEIVSEPDMRSPEEAGAYVTELRALLRAIGASNGNMDEGSLRCDVNVSVHRPGEYFGTRCEIKNLNTIKGLQIAITSEIRRHIALLSSGQSIAQETRGFDEDRAETFKLRSKEDAPDYRYMPDPNLPPLMISQDYIQHIKAGMPPLPSDIRQRLAEQHKLSERHIDVLMSMWEVSDVPFDGERRENDALSYFEEVAQGRSSRLVANWITNDLVGGLAYRGETFSPERLPAAHLGLIIDMVQMGDLTGLPSLLFSEPCSLLLPPLATSGRALLRRLLEEPCTSEPLSAMIDRLNLRSTGADGLQQFCETAITRLHVEAESARKGNTKVLKRLVGEVMKTSKGRADAQAAAVMLREMLGLPADETKS</sequence>
<dbReference type="Pfam" id="PF02637">
    <property type="entry name" value="GatB_Yqey"/>
    <property type="match status" value="1"/>
</dbReference>
<dbReference type="GO" id="GO:0032543">
    <property type="term" value="P:mitochondrial translation"/>
    <property type="evidence" value="ECO:0007669"/>
    <property type="project" value="UniProtKB-UniRule"/>
</dbReference>
<dbReference type="PANTHER" id="PTHR11659:SF0">
    <property type="entry name" value="GLUTAMYL-TRNA(GLN) AMIDOTRANSFERASE SUBUNIT B, MITOCHONDRIAL"/>
    <property type="match status" value="1"/>
</dbReference>
<dbReference type="InterPro" id="IPR018027">
    <property type="entry name" value="Asn/Gln_amidotransferase"/>
</dbReference>
<dbReference type="HAMAP" id="MF_00121">
    <property type="entry name" value="GatB"/>
    <property type="match status" value="1"/>
</dbReference>
<evidence type="ECO:0000256" key="3">
    <source>
        <dbReference type="ARBA" id="ARBA00022741"/>
    </source>
</evidence>
<dbReference type="EC" id="6.3.5.-" evidence="7"/>
<evidence type="ECO:0000256" key="2">
    <source>
        <dbReference type="ARBA" id="ARBA00022598"/>
    </source>
</evidence>
<evidence type="ECO:0000313" key="9">
    <source>
        <dbReference type="EMBL" id="KZT60277.1"/>
    </source>
</evidence>